<protein>
    <submittedName>
        <fullName evidence="3">Anther-specific proline-rich protein APG-like</fullName>
    </submittedName>
</protein>
<dbReference type="AlphaFoldDB" id="A0A6P3Y7F9"/>
<feature type="compositionally biased region" description="Polar residues" evidence="1">
    <location>
        <begin position="75"/>
        <end position="89"/>
    </location>
</feature>
<feature type="compositionally biased region" description="Pro residues" evidence="1">
    <location>
        <begin position="25"/>
        <end position="36"/>
    </location>
</feature>
<name>A0A6P3Y7F9_DINQU</name>
<evidence type="ECO:0000256" key="1">
    <source>
        <dbReference type="SAM" id="MobiDB-lite"/>
    </source>
</evidence>
<sequence length="112" mass="12344">MADRKEQQARQLWSDLCLSEEDEPPQPPRPSRPPVPAVGTRIQRSDITNRRKAAWLTQPIPPSRPKQRTPAARNRPSTATSAKPTAKQQSPPPGPSRASPPLRLTGPQPPQP</sequence>
<dbReference type="Proteomes" id="UP000515204">
    <property type="component" value="Unplaced"/>
</dbReference>
<evidence type="ECO:0000313" key="2">
    <source>
        <dbReference type="Proteomes" id="UP000515204"/>
    </source>
</evidence>
<evidence type="ECO:0000313" key="3">
    <source>
        <dbReference type="RefSeq" id="XP_014486961.1"/>
    </source>
</evidence>
<accession>A0A6P3Y7F9</accession>
<reference evidence="3" key="1">
    <citation type="submission" date="2025-08" db="UniProtKB">
        <authorList>
            <consortium name="RefSeq"/>
        </authorList>
    </citation>
    <scope>IDENTIFICATION</scope>
</reference>
<keyword evidence="2" id="KW-1185">Reference proteome</keyword>
<dbReference type="GeneID" id="106750867"/>
<proteinExistence type="predicted"/>
<feature type="non-terminal residue" evidence="3">
    <location>
        <position position="112"/>
    </location>
</feature>
<organism evidence="2 3">
    <name type="scientific">Dinoponera quadriceps</name>
    <name type="common">South American ant</name>
    <dbReference type="NCBI Taxonomy" id="609295"/>
    <lineage>
        <taxon>Eukaryota</taxon>
        <taxon>Metazoa</taxon>
        <taxon>Ecdysozoa</taxon>
        <taxon>Arthropoda</taxon>
        <taxon>Hexapoda</taxon>
        <taxon>Insecta</taxon>
        <taxon>Pterygota</taxon>
        <taxon>Neoptera</taxon>
        <taxon>Endopterygota</taxon>
        <taxon>Hymenoptera</taxon>
        <taxon>Apocrita</taxon>
        <taxon>Aculeata</taxon>
        <taxon>Formicoidea</taxon>
        <taxon>Formicidae</taxon>
        <taxon>Ponerinae</taxon>
        <taxon>Ponerini</taxon>
        <taxon>Dinoponera</taxon>
    </lineage>
</organism>
<dbReference type="KEGG" id="dqu:106750867"/>
<feature type="region of interest" description="Disordered" evidence="1">
    <location>
        <begin position="1"/>
        <end position="112"/>
    </location>
</feature>
<gene>
    <name evidence="3" type="primary">LOC106750867</name>
</gene>
<dbReference type="RefSeq" id="XP_014486961.1">
    <property type="nucleotide sequence ID" value="XM_014631475.1"/>
</dbReference>